<feature type="region of interest" description="Disordered" evidence="1">
    <location>
        <begin position="64"/>
        <end position="164"/>
    </location>
</feature>
<dbReference type="PROSITE" id="PS01010">
    <property type="entry name" value="CRISP_2"/>
    <property type="match status" value="1"/>
</dbReference>
<evidence type="ECO:0000313" key="3">
    <source>
        <dbReference type="EMBL" id="KAE8250562.1"/>
    </source>
</evidence>
<evidence type="ECO:0000256" key="2">
    <source>
        <dbReference type="SAM" id="SignalP"/>
    </source>
</evidence>
<reference evidence="3" key="2">
    <citation type="journal article" date="2019" name="IMA Fungus">
        <title>Genome sequencing and comparison of five Tilletia species to identify candidate genes for the detection of regulated species infecting wheat.</title>
        <authorList>
            <person name="Nguyen H.D.T."/>
            <person name="Sultana T."/>
            <person name="Kesanakurti P."/>
            <person name="Hambleton S."/>
        </authorList>
    </citation>
    <scope>NUCLEOTIDE SEQUENCE</scope>
    <source>
        <strain evidence="3">DAOMC 236416</strain>
    </source>
</reference>
<comment type="caution">
    <text evidence="3">The sequence shown here is derived from an EMBL/GenBank/DDBJ whole genome shotgun (WGS) entry which is preliminary data.</text>
</comment>
<dbReference type="InterPro" id="IPR014044">
    <property type="entry name" value="CAP_dom"/>
</dbReference>
<accession>A0A177T8F4</accession>
<dbReference type="InterPro" id="IPR035940">
    <property type="entry name" value="CAP_sf"/>
</dbReference>
<dbReference type="SUPFAM" id="SSF55797">
    <property type="entry name" value="PR-1-like"/>
    <property type="match status" value="1"/>
</dbReference>
<dbReference type="EMBL" id="LWDF02000311">
    <property type="protein sequence ID" value="KAE8250562.1"/>
    <property type="molecule type" value="Genomic_DNA"/>
</dbReference>
<dbReference type="Gene3D" id="3.40.33.10">
    <property type="entry name" value="CAP"/>
    <property type="match status" value="1"/>
</dbReference>
<proteinExistence type="predicted"/>
<keyword evidence="4" id="KW-1185">Reference proteome</keyword>
<feature type="signal peptide" evidence="2">
    <location>
        <begin position="1"/>
        <end position="21"/>
    </location>
</feature>
<protein>
    <submittedName>
        <fullName evidence="3">Uncharacterized protein</fullName>
    </submittedName>
</protein>
<dbReference type="AlphaFoldDB" id="A0A177T8F4"/>
<dbReference type="PROSITE" id="PS01009">
    <property type="entry name" value="CRISP_1"/>
    <property type="match status" value="1"/>
</dbReference>
<sequence length="321" mass="33438">MKAATTIALVFTTLLSASVLAAPHPIAQGKYRVNVLVPRQTRCTIGFWDWWRNPNKCKLVFPGYPGQPTVNPAPTTTRTSTRSTSTTQSTSTTTTSSSTTTTSSSTTTTASASTTTTPATTTTSSSTATTASASTTTTPAITTTTSGTPVATIPPSTTTTTIAPTVVPTGSLTVAQESALSRSNQYRALHGAQPFAWDASLATSAQAAADTCLFEHTTGDYGENLAAGTGALTYPGAIDLWYQEISQYNFAIPGFSQDTGHFTQLVWAASNLVGCGINTQCTPQQLGFGSGFGTQATLVVCQYRPPGNFIGEFVQNVLPLL</sequence>
<dbReference type="GO" id="GO:0005576">
    <property type="term" value="C:extracellular region"/>
    <property type="evidence" value="ECO:0007669"/>
    <property type="project" value="InterPro"/>
</dbReference>
<dbReference type="InterPro" id="IPR018244">
    <property type="entry name" value="Allrgn_V5/Tpx1_CS"/>
</dbReference>
<dbReference type="Pfam" id="PF00188">
    <property type="entry name" value="CAP"/>
    <property type="match status" value="1"/>
</dbReference>
<dbReference type="SMART" id="SM00198">
    <property type="entry name" value="SCP"/>
    <property type="match status" value="1"/>
</dbReference>
<evidence type="ECO:0000313" key="4">
    <source>
        <dbReference type="Proteomes" id="UP000077521"/>
    </source>
</evidence>
<keyword evidence="2" id="KW-0732">Signal</keyword>
<dbReference type="PRINTS" id="PR00837">
    <property type="entry name" value="V5TPXLIKE"/>
</dbReference>
<name>A0A177T8F4_9BASI</name>
<evidence type="ECO:0000256" key="1">
    <source>
        <dbReference type="SAM" id="MobiDB-lite"/>
    </source>
</evidence>
<dbReference type="PANTHER" id="PTHR10334">
    <property type="entry name" value="CYSTEINE-RICH SECRETORY PROTEIN-RELATED"/>
    <property type="match status" value="1"/>
</dbReference>
<feature type="chain" id="PRO_5043724822" evidence="2">
    <location>
        <begin position="22"/>
        <end position="321"/>
    </location>
</feature>
<dbReference type="Proteomes" id="UP000077521">
    <property type="component" value="Unassembled WGS sequence"/>
</dbReference>
<organism evidence="3 4">
    <name type="scientific">Tilletia indica</name>
    <dbReference type="NCBI Taxonomy" id="43049"/>
    <lineage>
        <taxon>Eukaryota</taxon>
        <taxon>Fungi</taxon>
        <taxon>Dikarya</taxon>
        <taxon>Basidiomycota</taxon>
        <taxon>Ustilaginomycotina</taxon>
        <taxon>Exobasidiomycetes</taxon>
        <taxon>Tilletiales</taxon>
        <taxon>Tilletiaceae</taxon>
        <taxon>Tilletia</taxon>
    </lineage>
</organism>
<dbReference type="InterPro" id="IPR001283">
    <property type="entry name" value="CRISP-related"/>
</dbReference>
<gene>
    <name evidence="3" type="ORF">A4X13_0g4613</name>
</gene>
<reference evidence="3" key="1">
    <citation type="submission" date="2016-04" db="EMBL/GenBank/DDBJ databases">
        <authorList>
            <person name="Nguyen H.D."/>
            <person name="Samba Siva P."/>
            <person name="Cullis J."/>
            <person name="Levesque C.A."/>
            <person name="Hambleton S."/>
        </authorList>
    </citation>
    <scope>NUCLEOTIDE SEQUENCE</scope>
    <source>
        <strain evidence="3">DAOMC 236416</strain>
    </source>
</reference>
<feature type="compositionally biased region" description="Low complexity" evidence="1">
    <location>
        <begin position="72"/>
        <end position="164"/>
    </location>
</feature>